<dbReference type="Proteomes" id="UP000296049">
    <property type="component" value="Unassembled WGS sequence"/>
</dbReference>
<evidence type="ECO:0000313" key="2">
    <source>
        <dbReference type="Proteomes" id="UP000296049"/>
    </source>
</evidence>
<proteinExistence type="predicted"/>
<dbReference type="AlphaFoldDB" id="R0LIT4"/>
<accession>R0LIT4</accession>
<keyword evidence="2" id="KW-1185">Reference proteome</keyword>
<reference evidence="2" key="1">
    <citation type="journal article" date="2013" name="Nat. Genet.">
        <title>The duck genome and transcriptome provide insight into an avian influenza virus reservoir species.</title>
        <authorList>
            <person name="Huang Y."/>
            <person name="Li Y."/>
            <person name="Burt D.W."/>
            <person name="Chen H."/>
            <person name="Zhang Y."/>
            <person name="Qian W."/>
            <person name="Kim H."/>
            <person name="Gan S."/>
            <person name="Zhao Y."/>
            <person name="Li J."/>
            <person name="Yi K."/>
            <person name="Feng H."/>
            <person name="Zhu P."/>
            <person name="Li B."/>
            <person name="Liu Q."/>
            <person name="Fairley S."/>
            <person name="Magor K.E."/>
            <person name="Du Z."/>
            <person name="Hu X."/>
            <person name="Goodman L."/>
            <person name="Tafer H."/>
            <person name="Vignal A."/>
            <person name="Lee T."/>
            <person name="Kim K.W."/>
            <person name="Sheng Z."/>
            <person name="An Y."/>
            <person name="Searle S."/>
            <person name="Herrero J."/>
            <person name="Groenen M.A."/>
            <person name="Crooijmans R.P."/>
            <person name="Faraut T."/>
            <person name="Cai Q."/>
            <person name="Webster R.G."/>
            <person name="Aldridge J.R."/>
            <person name="Warren W.C."/>
            <person name="Bartschat S."/>
            <person name="Kehr S."/>
            <person name="Marz M."/>
            <person name="Stadler P.F."/>
            <person name="Smith J."/>
            <person name="Kraus R.H."/>
            <person name="Zhao Y."/>
            <person name="Ren L."/>
            <person name="Fei J."/>
            <person name="Morisson M."/>
            <person name="Kaiser P."/>
            <person name="Griffin D.K."/>
            <person name="Rao M."/>
            <person name="Pitel F."/>
            <person name="Wang J."/>
            <person name="Li N."/>
        </authorList>
    </citation>
    <scope>NUCLEOTIDE SEQUENCE [LARGE SCALE GENOMIC DNA]</scope>
</reference>
<organism evidence="1 2">
    <name type="scientific">Anas platyrhynchos</name>
    <name type="common">Mallard</name>
    <name type="synonym">Anas boschas</name>
    <dbReference type="NCBI Taxonomy" id="8839"/>
    <lineage>
        <taxon>Eukaryota</taxon>
        <taxon>Metazoa</taxon>
        <taxon>Chordata</taxon>
        <taxon>Craniata</taxon>
        <taxon>Vertebrata</taxon>
        <taxon>Euteleostomi</taxon>
        <taxon>Archelosauria</taxon>
        <taxon>Archosauria</taxon>
        <taxon>Dinosauria</taxon>
        <taxon>Saurischia</taxon>
        <taxon>Theropoda</taxon>
        <taxon>Coelurosauria</taxon>
        <taxon>Aves</taxon>
        <taxon>Neognathae</taxon>
        <taxon>Galloanserae</taxon>
        <taxon>Anseriformes</taxon>
        <taxon>Anatidae</taxon>
        <taxon>Anatinae</taxon>
        <taxon>Anas</taxon>
    </lineage>
</organism>
<gene>
    <name evidence="1" type="ORF">Anapl_08743</name>
</gene>
<evidence type="ECO:0000313" key="1">
    <source>
        <dbReference type="EMBL" id="EOB00268.1"/>
    </source>
</evidence>
<name>R0LIT4_ANAPL</name>
<protein>
    <submittedName>
        <fullName evidence="1">Uncharacterized protein</fullName>
    </submittedName>
</protein>
<dbReference type="EMBL" id="KB743214">
    <property type="protein sequence ID" value="EOB00268.1"/>
    <property type="molecule type" value="Genomic_DNA"/>
</dbReference>
<sequence>MCIKTERYVMSRQLTILLQASSSSFRYLCASSTSYYGIITLFCELAIIMKSSRDEQIVFLSSVKKETCWNCPPTGRFCGCDPATCRLAFTIDMHHFGYLKIWSALIEFDRAADLQIDSQEKHPPQQQSTDTHVLLDVTCNMLLTGTDKWILQTHRNHQVFQAVYMRLVPREGVQARGQTKKAQQRGTEKEIWVLKIPPRFLSVRAEEFQSIKACISGETEKPAGSMVFRGNYRSGISGSPNSQLLIKDKTQALYRESVKELWEPNGSVPASLLMLVHRNP</sequence>